<dbReference type="Pfam" id="PF00093">
    <property type="entry name" value="VWC"/>
    <property type="match status" value="1"/>
</dbReference>
<evidence type="ECO:0000259" key="8">
    <source>
        <dbReference type="PROSITE" id="PS50017"/>
    </source>
</evidence>
<evidence type="ECO:0000256" key="4">
    <source>
        <dbReference type="PROSITE-ProRule" id="PRU00039"/>
    </source>
</evidence>
<feature type="domain" description="VWFD" evidence="11">
    <location>
        <begin position="4918"/>
        <end position="5086"/>
    </location>
</feature>
<evidence type="ECO:0000256" key="2">
    <source>
        <dbReference type="ARBA" id="ARBA00022889"/>
    </source>
</evidence>
<dbReference type="InterPro" id="IPR011029">
    <property type="entry name" value="DEATH-like_dom_sf"/>
</dbReference>
<dbReference type="InterPro" id="IPR006207">
    <property type="entry name" value="Cys_knot_C"/>
</dbReference>
<dbReference type="Pfam" id="PF00057">
    <property type="entry name" value="Ldl_recept_a"/>
    <property type="match status" value="1"/>
</dbReference>
<dbReference type="SUPFAM" id="SSF57424">
    <property type="entry name" value="LDL receptor-like module"/>
    <property type="match status" value="1"/>
</dbReference>
<dbReference type="InterPro" id="IPR036084">
    <property type="entry name" value="Ser_inhib-like_sf"/>
</dbReference>
<evidence type="ECO:0000256" key="1">
    <source>
        <dbReference type="ARBA" id="ARBA00022737"/>
    </source>
</evidence>
<dbReference type="InterPro" id="IPR016729">
    <property type="entry name" value="FADD"/>
</dbReference>
<feature type="disulfide bond" evidence="4">
    <location>
        <begin position="5772"/>
        <end position="5826"/>
    </location>
</feature>
<comment type="caution">
    <text evidence="6">Lacks conserved residue(s) required for the propagation of feature annotation.</text>
</comment>
<dbReference type="PROSITE" id="PS01225">
    <property type="entry name" value="CTCK_2"/>
    <property type="match status" value="1"/>
</dbReference>
<feature type="disulfide bond" evidence="5">
    <location>
        <begin position="4845"/>
        <end position="4860"/>
    </location>
</feature>
<dbReference type="PROSITE" id="PS01209">
    <property type="entry name" value="LDLRA_1"/>
    <property type="match status" value="1"/>
</dbReference>
<dbReference type="SMART" id="SM00192">
    <property type="entry name" value="LDLa"/>
    <property type="match status" value="1"/>
</dbReference>
<dbReference type="CDD" id="cd01670">
    <property type="entry name" value="Death"/>
    <property type="match status" value="40"/>
</dbReference>
<dbReference type="SMART" id="SM00832">
    <property type="entry name" value="C8"/>
    <property type="match status" value="2"/>
</dbReference>
<dbReference type="PROSITE" id="PS50184">
    <property type="entry name" value="VWFC_2"/>
    <property type="match status" value="3"/>
</dbReference>
<dbReference type="SUPFAM" id="SSF57603">
    <property type="entry name" value="FnI-like domain"/>
    <property type="match status" value="1"/>
</dbReference>
<dbReference type="InterPro" id="IPR001190">
    <property type="entry name" value="SRCR"/>
</dbReference>
<evidence type="ECO:0000259" key="11">
    <source>
        <dbReference type="PROSITE" id="PS51233"/>
    </source>
</evidence>
<accession>A0A8J9YLF0</accession>
<feature type="domain" description="Death" evidence="8">
    <location>
        <begin position="1084"/>
        <end position="1156"/>
    </location>
</feature>
<dbReference type="GO" id="GO:0007155">
    <property type="term" value="P:cell adhesion"/>
    <property type="evidence" value="ECO:0007669"/>
    <property type="project" value="UniProtKB-KW"/>
</dbReference>
<dbReference type="SMART" id="SM00041">
    <property type="entry name" value="CT"/>
    <property type="match status" value="1"/>
</dbReference>
<dbReference type="Proteomes" id="UP000838412">
    <property type="component" value="Chromosome 10"/>
</dbReference>
<feature type="domain" description="SRCR" evidence="10">
    <location>
        <begin position="2332"/>
        <end position="2442"/>
    </location>
</feature>
<keyword evidence="2" id="KW-0130">Cell adhesion</keyword>
<dbReference type="Gene3D" id="2.10.25.10">
    <property type="entry name" value="Laminin"/>
    <property type="match status" value="2"/>
</dbReference>
<organism evidence="12 13">
    <name type="scientific">Branchiostoma lanceolatum</name>
    <name type="common">Common lancelet</name>
    <name type="synonym">Amphioxus lanceolatum</name>
    <dbReference type="NCBI Taxonomy" id="7740"/>
    <lineage>
        <taxon>Eukaryota</taxon>
        <taxon>Metazoa</taxon>
        <taxon>Chordata</taxon>
        <taxon>Cephalochordata</taxon>
        <taxon>Leptocardii</taxon>
        <taxon>Amphioxiformes</taxon>
        <taxon>Branchiostomatidae</taxon>
        <taxon>Branchiostoma</taxon>
    </lineage>
</organism>
<dbReference type="InterPro" id="IPR014853">
    <property type="entry name" value="VWF/SSPO/ZAN-like_Cys-rich_dom"/>
</dbReference>
<feature type="disulfide bond" evidence="4">
    <location>
        <begin position="5761"/>
        <end position="5810"/>
    </location>
</feature>
<evidence type="ECO:0000256" key="3">
    <source>
        <dbReference type="ARBA" id="ARBA00023157"/>
    </source>
</evidence>
<dbReference type="CDD" id="cd19941">
    <property type="entry name" value="TIL"/>
    <property type="match status" value="2"/>
</dbReference>
<evidence type="ECO:0000259" key="10">
    <source>
        <dbReference type="PROSITE" id="PS50287"/>
    </source>
</evidence>
<feature type="domain" description="Death" evidence="8">
    <location>
        <begin position="4486"/>
        <end position="4573"/>
    </location>
</feature>
<feature type="domain" description="Death" evidence="8">
    <location>
        <begin position="401"/>
        <end position="488"/>
    </location>
</feature>
<dbReference type="SUPFAM" id="SSF47986">
    <property type="entry name" value="DEATH domain"/>
    <property type="match status" value="21"/>
</dbReference>
<dbReference type="InterPro" id="IPR036055">
    <property type="entry name" value="LDL_receptor-like_sf"/>
</dbReference>
<keyword evidence="3 4" id="KW-1015">Disulfide bond</keyword>
<dbReference type="PROSITE" id="PS50068">
    <property type="entry name" value="LDLRA_2"/>
    <property type="match status" value="1"/>
</dbReference>
<dbReference type="PROSITE" id="PS50017">
    <property type="entry name" value="DEATH_DOMAIN"/>
    <property type="match status" value="7"/>
</dbReference>
<keyword evidence="1" id="KW-0677">Repeat</keyword>
<feature type="domain" description="VWFD" evidence="11">
    <location>
        <begin position="5236"/>
        <end position="5411"/>
    </location>
</feature>
<feature type="domain" description="Death" evidence="8">
    <location>
        <begin position="4099"/>
        <end position="4171"/>
    </location>
</feature>
<dbReference type="PROSITE" id="PS50287">
    <property type="entry name" value="SRCR_2"/>
    <property type="match status" value="1"/>
</dbReference>
<proteinExistence type="predicted"/>
<dbReference type="GO" id="GO:0007165">
    <property type="term" value="P:signal transduction"/>
    <property type="evidence" value="ECO:0007669"/>
    <property type="project" value="InterPro"/>
</dbReference>
<evidence type="ECO:0000313" key="13">
    <source>
        <dbReference type="Proteomes" id="UP000838412"/>
    </source>
</evidence>
<dbReference type="PANTHER" id="PTHR15077">
    <property type="entry name" value="FAS-ASSOCIATING DEATH DOMAIN-CONTAINING PROTEIN FADD"/>
    <property type="match status" value="1"/>
</dbReference>
<dbReference type="Pfam" id="PF00094">
    <property type="entry name" value="VWD"/>
    <property type="match status" value="2"/>
</dbReference>
<reference evidence="12" key="1">
    <citation type="submission" date="2022-01" db="EMBL/GenBank/DDBJ databases">
        <authorList>
            <person name="Braso-Vives M."/>
        </authorList>
    </citation>
    <scope>NUCLEOTIDE SEQUENCE</scope>
</reference>
<feature type="domain" description="VWFC" evidence="9">
    <location>
        <begin position="4762"/>
        <end position="4821"/>
    </location>
</feature>
<evidence type="ECO:0000259" key="7">
    <source>
        <dbReference type="PROSITE" id="PS01225"/>
    </source>
</evidence>
<dbReference type="GO" id="GO:0016020">
    <property type="term" value="C:membrane"/>
    <property type="evidence" value="ECO:0007669"/>
    <property type="project" value="InterPro"/>
</dbReference>
<dbReference type="Pfam" id="PF00531">
    <property type="entry name" value="Death"/>
    <property type="match status" value="4"/>
</dbReference>
<keyword evidence="13" id="KW-1185">Reference proteome</keyword>
<dbReference type="CDD" id="cd00112">
    <property type="entry name" value="LDLa"/>
    <property type="match status" value="1"/>
</dbReference>
<evidence type="ECO:0000256" key="5">
    <source>
        <dbReference type="PROSITE-ProRule" id="PRU00124"/>
    </source>
</evidence>
<evidence type="ECO:0000259" key="9">
    <source>
        <dbReference type="PROSITE" id="PS50184"/>
    </source>
</evidence>
<dbReference type="InterPro" id="IPR023415">
    <property type="entry name" value="LDLR_class-A_CS"/>
</dbReference>
<dbReference type="SUPFAM" id="SSF57567">
    <property type="entry name" value="Serine protease inhibitors"/>
    <property type="match status" value="2"/>
</dbReference>
<dbReference type="SMART" id="SM00005">
    <property type="entry name" value="DEATH"/>
    <property type="match status" value="13"/>
</dbReference>
<evidence type="ECO:0000313" key="12">
    <source>
        <dbReference type="EMBL" id="CAH1238345.1"/>
    </source>
</evidence>
<dbReference type="PROSITE" id="PS01185">
    <property type="entry name" value="CTCK_1"/>
    <property type="match status" value="1"/>
</dbReference>
<dbReference type="EMBL" id="OV696695">
    <property type="protein sequence ID" value="CAH1238345.1"/>
    <property type="molecule type" value="Genomic_DNA"/>
</dbReference>
<feature type="domain" description="Death" evidence="8">
    <location>
        <begin position="2712"/>
        <end position="2784"/>
    </location>
</feature>
<name>A0A8J9YLF0_BRALA</name>
<sequence length="5837" mass="660485">MLKTWRDNVDTDYTTKVEVLCDALRTCGYTSCATTLEHKFRTETCIALCDHQFDIYSRLISHDWKAICIAMDCDADFMHKIETECGDDDYLCCTTLLKTWRDTIDCTYSKKVDIFCKALDTCGYHDVSYDCRETYNHEILSSSSVYVTGGTGVQVTGTSGLALCDDTLKIISDKISSNWKIVCQALGCGVDFVQKIEHSCGDDSFLCAHTMLKDWCDSIDVSYSDKVTYLCQALDICGYTDCVSIVQDKYRTECSLVLSDSKISHYCDTISRDWKAICIALHCDDDFISRIEDECGSDHHLCCNTALRLWRNTVDCTYNEKIDRFCNALITCGYIDIATECRDYWRHEIYSTSNVQTSSSGSSASTVTGIGGKVTHGYATGSTATGLIVSTGGTSTGLALCDDTIKIICDKVADDWTSVCIALGCNADFIQKIMEDCGSDNYLCCTTMLKVWRDTYDYADYHVKVNVLITALRTCGFTDCATTVYEKFRTECSVALCDAQIDIYCRTLHSDWKAICISLGCDDNFISKVEQECGHDDFLCCHTALKTWRDTIDCSYAEKIDIFCAACEDCGYIQMADDCRHYYRNEVFTSASVSTQFTTGGSSVHVVDTGSTSTSSTGLALCDDTLHIICTKITDWKLVCVTLGCDKNLITKVEQDHHGDSFLCCLTTLRHWRDTTNVRYEDKVNTLCNVLKTCGYTDCSGIVLEKYRTECSVVLSDSQINIYCKTLSRKWKDICTHLGCDDDFIKKIEEDCGADNYLCCSTALKHWRDTVDCSYAEMIDLFCHACTTCGYHDIATDCKDNFRHEVYVTASLSTSHTVSSSSFTGTGSSYVSHVVTSSTGWESSITSTSFIGLALCDDTLRIICHKIDDWKMVCKHLGCDDAFIHRFEDLYKDDAYLCCFHSLKTWRDTFDSNYDDKVDHLCLTLRDCGYGHCADTVYNKYRTENCFALCDSQIDIYSHKMSHDWKTFCTYLGCNDDFISKIQQECGHDDYLCINTALKTWRDTVDCSYADKVDYFCSACHACGFTDVAVDCRDNYHKETFVTAGSSSFSTGGTSGQFVSGGVLVTGLALCDDTLRVICHKIDDWKMVCTHLGCDDDFVRKIQDKYQDDTYLCSFHSLKTWRDTFDTSYDDKYNTLWKTLRDCHYYDCADTLYHKYRTEHTFALCDSQIDVYSQKLSHDWKNFCVSLKCDDDFINKIDMECGGDNYLCISTALKHWRDTVDCSYNDKIDIFCHACDTRGFNDIAVVCRTNFRYESYGLALCDDTLRVISHKIDDWKMVCSHLGCDDTFIHKFQDQYKDDTYQCCFHSLKTWRDTFDISYDDKVNKLCLTLRTCGHDDCANTVYNKYRTENCFALCDHQINTYSHKLADDWKNFCRHLGCDDDFIVKIEQECSGDDYLCVSVALKHWRNTVESSYADMVNIFCHACHTCGFDDIAEDCRSSYRHESHGLALCDDTLRLICSKIGDWKVVCTRLGCDHTFINKFQDQYHDDDYLSCFHALKTWRDTFDASYDDKVNILCQTLRNCGYTDCAGIVDDKHRTECSVVLCDSQIDIYSKKLSSDWKNFCKYLGCDDDFITKIEQECGHDNYLCISTALKHWRDTVDCSYVEKIDLFCHACDSCGHHDIAVDCRDNFRHEVYVTSSVSTSYGTSSVVSTQSVIGSGSTVTGLALCDDTFHIICTKISTDWRAVCISLGCGSDMITKVVSECGSDDVLCCGTMLKYWRDSWHVDYSDKVDTLCTALRTCGYTDCATTVYAKYRTEHSVALCDGQIDIYCKTLRDDWKTFCHALDCSDDFITKIEVECGHDDYLCCSTAIKTWRDTVDCSYADKIDHFCNACYHCGFDDVAVDCRDHYRNEVFVTGGSSTFSTGGTSGHYVSGGVLVTGLALCDDTLRVICHKIDDWKMVCTHLGCDDAFIFKFQDQYKDDTYMCCFHALKTWRDTFDTSYDDKYNTLWKTLRDCHYYDCADTLYHKYRTEHSFALCDSQIDVYSHKLSDDWKYICVDLQCDDDFINKIELECGGDNYLCISTALKHWRDTVDCSYDDKIDLFCHACDNRGYHDIATECRSNFRYESYGLALCDDTLRVISHKIDDWKLVCTHLGCDDAFVHKFQDQYKDDVYQCCFHSLKTWRDTFDISYDDKVNKLCWTLRTCGHDDCADTVMYKYRTENCFALCDHQINIYSHKLADDWVHFCKALNCDDDFISKIDHDCNGDSYLCISTALKHWRNTVDCSYDDKIDLFCHACYSCGFDDVAVDCKTNFRHESYGLALCDDTLRLICGKIGDWKLVCTTLGCDYVFIHKFQDQYHDDDYLSCFHALKTWRDTYDASYDDKVSILCQTLRNCGYSDCAGIIDDKHRTECSVVLCDSQIDIYSKMLSSDWKTFCTYLGCDDDFIAKIEQQCGHDNYLCTSTALKHWRDTVDCSYVEKIDLFCHACDSCGHHDIAVDCRDNFRHEVYVTSSISTSIQTSSVVSTQSVGGSASTVTGLALCDDTFHIICTKISTDWRALCIALGCGSDMITKVISECGSNDVLCCGTMLKYWRDSWHVDYSDKVDTLCTALRTCGYTDCATTVYAKYRTEHSVALFDGQIDIYCKTLSHDWKTFCHALDCSDDFITKIEVECGHDDFLCCSTAIKTWRDTVDCSYADKIDIFSNACYHCGFDDIAVDCRDHYRNEVFVTGGSSTFSTGGTSGHYVSGGVLVTGLALCDDTLRVICHKIDDWKMVCTHLGCDDAFIHKFQDQYKDDTYMCCFHALKTWRDTFDTSYDDKYNALWKTLRDCHYYDCADTLYHKYRTEHSFALCDSQIDVYSHKLSDDWKYICVDLQCDDDFINKIELECGGDNYLCISTALKHWRDTVDCSYDDKIDLFCHACDNRGYHDIAAECRSNFRYESYGLALCDDTLRAISHKIDDWKMVCTHLGCDDAFVHKFQDQYKDDVYQCCFHSLKTWRDTFDISYDDKVNKLCWTLRTCGHDDCADTVMYKYRTENCFALCDHQINIYSHKLADDWVHFCKALNCDDDFISKIDHDCNGDSYLCISTALKHWRNTMDCSYDDKIDLFCHACYSCGFDDVAVDCKTNFRHESYGLALCDDTLRLICGKIGDWKLVCTTLGCDYAFIHKFQDQYHDDDYLSCFHALKTWRDTFDASYDDKVNILCQTLRNCGYTDCAGIVDDKHRTECSVVLCDSQIDIYSKKLSSDWKNFCTYLGCDDDFVTKIEQQCGHDNYLCTSTALKHWRDTVDCSYVDKIDLFCHACDSCGYHDIAVDCRDNFRHEVYATSSATASVITTGGSSVVSTQSVTGTGSTATGLALSDDTFHIICDKISTDWRAVCIALGCGSDMITKITAECGSDDFLCCSTMLKQWRDSWHVDYSDKVDTLCTALRTCGYTDCATLVYEKYRTENSVALSDAQIDIYCKTLSHDWKTFCHALDCSDDFITKIEVECGHDDYLCSSTAIKTWRDTVDCSYADKIDNFCTACHTCGFDDLAVDCRDHYRSEVFVTGGFSGFNTGGTSSHYIGGGIVLTELALCDDTLRIICHKIDDWKLVCTHLGCDDEFVHKIQDKYQDDDYLCCFHALKTWRDTFDVSYDDKSYTLWTTLRTCGYDDCADTVYNKYRTDHSFALCDSQIDVYSHKLSDDWKNFCTAINCGHDFISKIEQECGGDDYLCISTALKQWRDTLDCSYDDKIDIFCHACDSRGFHDIAVDCRTNSHHETYGLALCDDTLRVICHKIDDWKLVCTHLGCDDAFIHKFQDQYKDDTYMCCFHSLKTWRDTFDSSYDDKVNKLLLTLRTCGYTDCADIVSCKYRTEHGFALCDHQINVYGHKMAYDWKYFSRALGCDDDFISKIELECDGDNFLCISTALKHWRNTVDCSYDDMINIFCHACDSRGFHDIAVDCKDNFRHESFGIALCDDTLRVISHKIDDWKLVCTHLGCDDEFVHKFQDQYEDDTYLCCFYALRNWRDTFDSSYDDKVNKLCLTLRTCGHDDCADTVSYKYRTEHGFALCDSQIDVYSHKLSDDWQYFCIALGCDADFIYKIDEKCGGDSYLCISTALKHWRDTVDCSYDDKIKLFCHACDMRGFHDVATDCETNFRHESFGVALCDDTLRVISHKIDDWKMVCTHLGCDDAFVHKFQDQYKDDVYQCCFHSLKTWRDTFDASYDDKVDTFCHALRICGHSDCADIVYNKYSTENGFALCDHQINVYSHKLSDDWKNFCRSLGCDDDFISKIDQECDHDNYLCISTALKHWRNTVDCSYEDKIDIFCHACNSNGFHDIAVDCRDNFRLECCGLSLSDDTLRTVCSKIGDWKLVCTTLGCDDEFIHRFEDQYHDDAYLCCFHALRTWRDTSDAWYDDKVNILCQILSICGYTDCAGIIYDKHRTETSIVFCDNQIDIYSHKLSSDWKAFCTALGCDDDFISKIEQECGHDDYICISTALKIWRDTVDCSYVEKIDRFCHACDTCGFYDMAVDCRDNFRHEVHVTSLRYETSSAYKSGVVVVTGLALCDETIDLVCKTVSDSWKHICSVLGCDDQFITKIEDECGSDLYHCCSTALKTWRDTTVDEDYATKVSVFCSALRTCGFTKIATSVSEKYRTELCVALSDHHIDIYCKTISGDWKTICEVLDCGHEFITKISEQCGSDKYLCCSTALKTWRNTVDCSYREKVDLFCDACDVCGYLEVSHDCRGLYNDEVIVTATSVSTGSVVSTGSTEFTSTSLITGSTSVVSTSSTEFSTGTGVVITGTSTTKSGCCPGVTDDSACPVCPLGQVCDGANCVSPTECPCIHDGAVKKAGAIWREDRGCVKCVCLNGLVNCVHEHCDVTSCPSGYRMHFSEDSCCPTCEPDHCSPVESVCHVTGACIPSAWWCDGNEDCPNGEDEEKCGVFTVTVPTKPPKSGECKYNLKSYAVGTTRTTGPNCCGTCTCMADFTWDCDTTDCKQATCMNNKNFVKTFDDKSYTGEICSHVLAKDCAGETFEVEVNRRLDGTWLKVTVGSDVFVMRGSGETIDYNSNAVAPSQFSSLSNGLSGVTVSAPGNQYVITADIGLTVYWCGQEARIVVDQRMMGKTCGLCGVYNDKPKDDFTSSSNMVVTNVGTFMNSWISDTAATCEAPKTCLADSDRANKAAKLCKDLVESSGAFSFCHGTEPVDSYYQMCLEDVCACLEKGDSAEECRCCSMTSYATSCRNAGVSLDWRTPKRCPGKCEYPMVWREDGPGCPTTCENMMDEVTECSVVPVSGCFCPDNMVMKNGKCVAPEECTNCFCYGFNAPHYHTFDGKFFNYQSNCSYVLARGSANKHGFEVVQDRQVCKKTAGANCKQAITVLYDGTEVVLMDNLKVMVNGAMAGIPVTVGDLVVERSGQALALRADTINLRVEYSVTNHGFAINVPISDFYDGTEGLCGRCNNDANDDFCKSTGDVTTETMRFAYDWKKSGEVCWEVAPTLPPVVPPECPECDVIYGETFVGCHHLVDPTPFHDACRFDVETMDKSFNKECDALATYAHMCAIAGVCLDWRSGSLCPMMCKPGTKYTECGPGHERTCDNHETALATKGSTAGCFCTGDEVLYNNKCVAVEECPVCVDKNGNGYQLGETWNNGACTTCECLDKDGSIYCTHTECMEVDLHCNEGETLEVTVEDECCPTKECVCHPENCPVAPTCEPGYETKKVDSKSSTCCEKYKCVKIEREDECVLADKVYGLGETWYHNDDKCSKCECVKGDNGVAFESCFSTFCKPVDDTCPPEFLKYDEDGCCQYCDMPRVAGCSVQSEVKYMYMRKRQYKNGQPTGVVIDCQSSTQINLSTCEGVCQSKSIYSLLSNKYEKNCNCCTASETKDIEVQFDCGDGSTIKRKFAIATACTCEETQCEPEQ</sequence>
<protein>
    <submittedName>
        <fullName evidence="12">MUC5AC protein</fullName>
    </submittedName>
</protein>
<feature type="domain" description="CTCK" evidence="7">
    <location>
        <begin position="5760"/>
        <end position="5834"/>
    </location>
</feature>
<dbReference type="Gene3D" id="1.10.533.10">
    <property type="entry name" value="Death Domain, Fas"/>
    <property type="match status" value="45"/>
</dbReference>
<feature type="domain" description="Death" evidence="8">
    <location>
        <begin position="3300"/>
        <end position="3386"/>
    </location>
</feature>
<dbReference type="Gene3D" id="4.10.400.10">
    <property type="entry name" value="Low-density Lipoprotein Receptor"/>
    <property type="match status" value="1"/>
</dbReference>
<dbReference type="InterPro" id="IPR001846">
    <property type="entry name" value="VWF_type-D"/>
</dbReference>
<dbReference type="InterPro" id="IPR001007">
    <property type="entry name" value="VWF_dom"/>
</dbReference>
<dbReference type="PROSITE" id="PS51233">
    <property type="entry name" value="VWFD"/>
    <property type="match status" value="2"/>
</dbReference>
<feature type="disulfide bond" evidence="4">
    <location>
        <begin position="5776"/>
        <end position="5828"/>
    </location>
</feature>
<dbReference type="Pfam" id="PF08742">
    <property type="entry name" value="C8"/>
    <property type="match status" value="2"/>
</dbReference>
<dbReference type="InterPro" id="IPR002172">
    <property type="entry name" value="LDrepeatLR_classA_rpt"/>
</dbReference>
<dbReference type="InterPro" id="IPR000488">
    <property type="entry name" value="Death_dom"/>
</dbReference>
<dbReference type="OrthoDB" id="160294at2759"/>
<feature type="domain" description="Death" evidence="8">
    <location>
        <begin position="1274"/>
        <end position="1346"/>
    </location>
</feature>
<dbReference type="SMART" id="SM00216">
    <property type="entry name" value="VWD"/>
    <property type="match status" value="2"/>
</dbReference>
<feature type="domain" description="VWFC" evidence="9">
    <location>
        <begin position="5658"/>
        <end position="5726"/>
    </location>
</feature>
<dbReference type="SMART" id="SM00214">
    <property type="entry name" value="VWC"/>
    <property type="match status" value="4"/>
</dbReference>
<evidence type="ECO:0000256" key="6">
    <source>
        <dbReference type="PROSITE-ProRule" id="PRU00196"/>
    </source>
</evidence>
<feature type="domain" description="VWFC" evidence="9">
    <location>
        <begin position="5549"/>
        <end position="5617"/>
    </location>
</feature>
<gene>
    <name evidence="12" type="primary">MUC5AC</name>
    <name evidence="12" type="ORF">BLAG_LOCUS2985</name>
</gene>
<dbReference type="PROSITE" id="PS01208">
    <property type="entry name" value="VWFC_1"/>
    <property type="match status" value="3"/>
</dbReference>